<proteinExistence type="inferred from homology"/>
<evidence type="ECO:0000313" key="8">
    <source>
        <dbReference type="EMBL" id="OGI51075.1"/>
    </source>
</evidence>
<protein>
    <recommendedName>
        <fullName evidence="6">Ribonuclease D</fullName>
        <shortName evidence="6">RNase D</shortName>
        <ecNumber evidence="6">3.1.13.5</ecNumber>
    </recommendedName>
</protein>
<evidence type="ECO:0000256" key="5">
    <source>
        <dbReference type="ARBA" id="ARBA00022839"/>
    </source>
</evidence>
<dbReference type="GO" id="GO:0033890">
    <property type="term" value="F:ribonuclease D activity"/>
    <property type="evidence" value="ECO:0007669"/>
    <property type="project" value="UniProtKB-UniRule"/>
</dbReference>
<dbReference type="InterPro" id="IPR012337">
    <property type="entry name" value="RNaseH-like_sf"/>
</dbReference>
<feature type="domain" description="HRDC" evidence="7">
    <location>
        <begin position="228"/>
        <end position="308"/>
    </location>
</feature>
<comment type="caution">
    <text evidence="8">The sequence shown here is derived from an EMBL/GenBank/DDBJ whole genome shotgun (WGS) entry which is preliminary data.</text>
</comment>
<keyword evidence="4 6" id="KW-0378">Hydrolase</keyword>
<evidence type="ECO:0000256" key="4">
    <source>
        <dbReference type="ARBA" id="ARBA00022801"/>
    </source>
</evidence>
<dbReference type="GO" id="GO:0000166">
    <property type="term" value="F:nucleotide binding"/>
    <property type="evidence" value="ECO:0007669"/>
    <property type="project" value="InterPro"/>
</dbReference>
<dbReference type="InterPro" id="IPR044876">
    <property type="entry name" value="HRDC_dom_sf"/>
</dbReference>
<evidence type="ECO:0000259" key="7">
    <source>
        <dbReference type="PROSITE" id="PS50967"/>
    </source>
</evidence>
<keyword evidence="1 6" id="KW-0963">Cytoplasm</keyword>
<dbReference type="InterPro" id="IPR036397">
    <property type="entry name" value="RNaseH_sf"/>
</dbReference>
<comment type="function">
    <text evidence="6">Exonuclease involved in the 3' processing of various precursor tRNAs. Initiates hydrolysis at the 3'-terminus of an RNA molecule and releases 5'-mononucleotides.</text>
</comment>
<dbReference type="Proteomes" id="UP000179037">
    <property type="component" value="Unassembled WGS sequence"/>
</dbReference>
<sequence length="389" mass="43450">MSESPVQDMTTLTRLCESLRDRPWMALDTEFMRTRTYYARLCLVQVAAPEVIACVDTLALPTIEPLLEVIYSPRVFKVIHAARQDLEVFAQHLALNTDAPPDSALYPRKVLGAPPAPVFDTQIAASLCGYDDQIGYGALVESITGHKLPKLHTRADWETRPLPPDQLHYAEDDVRYLRDLYQFLAQKLEGLGRTDWLREECAALTDPKLYRNDPREAYRRLKQGQSLPPAAQTLLRELAAWRELTAQKHNLPRGWAASDAALVETALAAPTTVEALGRITGMGGSPARKWGEEILQAVQHGLTLKPERLWEEPRRLDQRQQALYEQLQTRVRAIAAQMKISATLLAPRRELLKLIAGDASGSLARGWRRALIGEELLQLCGNPAAAATS</sequence>
<dbReference type="AlphaFoldDB" id="A0A1F6U125"/>
<dbReference type="PANTHER" id="PTHR47649:SF1">
    <property type="entry name" value="RIBONUCLEASE D"/>
    <property type="match status" value="1"/>
</dbReference>
<comment type="subcellular location">
    <subcellularLocation>
        <location evidence="6">Cytoplasm</location>
    </subcellularLocation>
</comment>
<dbReference type="PROSITE" id="PS50967">
    <property type="entry name" value="HRDC"/>
    <property type="match status" value="1"/>
</dbReference>
<keyword evidence="2 6" id="KW-0819">tRNA processing</keyword>
<dbReference type="GO" id="GO:0042780">
    <property type="term" value="P:tRNA 3'-end processing"/>
    <property type="evidence" value="ECO:0007669"/>
    <property type="project" value="UniProtKB-UniRule"/>
</dbReference>
<organism evidence="8 9">
    <name type="scientific">Candidatus Muproteobacteria bacterium RIFCSPLOWO2_01_FULL_60_18</name>
    <dbReference type="NCBI Taxonomy" id="1817768"/>
    <lineage>
        <taxon>Bacteria</taxon>
        <taxon>Pseudomonadati</taxon>
        <taxon>Pseudomonadota</taxon>
        <taxon>Candidatus Muproteobacteria</taxon>
    </lineage>
</organism>
<reference evidence="8 9" key="1">
    <citation type="journal article" date="2016" name="Nat. Commun.">
        <title>Thousands of microbial genomes shed light on interconnected biogeochemical processes in an aquifer system.</title>
        <authorList>
            <person name="Anantharaman K."/>
            <person name="Brown C.T."/>
            <person name="Hug L.A."/>
            <person name="Sharon I."/>
            <person name="Castelle C.J."/>
            <person name="Probst A.J."/>
            <person name="Thomas B.C."/>
            <person name="Singh A."/>
            <person name="Wilkins M.J."/>
            <person name="Karaoz U."/>
            <person name="Brodie E.L."/>
            <person name="Williams K.H."/>
            <person name="Hubbard S.S."/>
            <person name="Banfield J.F."/>
        </authorList>
    </citation>
    <scope>NUCLEOTIDE SEQUENCE [LARGE SCALE GENOMIC DNA]</scope>
</reference>
<dbReference type="SMART" id="SM00341">
    <property type="entry name" value="HRDC"/>
    <property type="match status" value="1"/>
</dbReference>
<dbReference type="InterPro" id="IPR006292">
    <property type="entry name" value="RNase_D"/>
</dbReference>
<dbReference type="Gene3D" id="1.10.150.80">
    <property type="entry name" value="HRDC domain"/>
    <property type="match status" value="1"/>
</dbReference>
<evidence type="ECO:0000256" key="3">
    <source>
        <dbReference type="ARBA" id="ARBA00022722"/>
    </source>
</evidence>
<dbReference type="SUPFAM" id="SSF53098">
    <property type="entry name" value="Ribonuclease H-like"/>
    <property type="match status" value="1"/>
</dbReference>
<comment type="catalytic activity">
    <reaction evidence="6">
        <text>Exonucleolytic cleavage that removes extra residues from the 3'-terminus of tRNA to produce 5'-mononucleotides.</text>
        <dbReference type="EC" id="3.1.13.5"/>
    </reaction>
</comment>
<dbReference type="InterPro" id="IPR002562">
    <property type="entry name" value="3'-5'_exonuclease_dom"/>
</dbReference>
<dbReference type="GO" id="GO:0003676">
    <property type="term" value="F:nucleic acid binding"/>
    <property type="evidence" value="ECO:0007669"/>
    <property type="project" value="InterPro"/>
</dbReference>
<keyword evidence="3 6" id="KW-0540">Nuclease</keyword>
<dbReference type="InterPro" id="IPR002121">
    <property type="entry name" value="HRDC_dom"/>
</dbReference>
<dbReference type="InterPro" id="IPR051086">
    <property type="entry name" value="RNase_D-like"/>
</dbReference>
<dbReference type="GO" id="GO:0005737">
    <property type="term" value="C:cytoplasm"/>
    <property type="evidence" value="ECO:0007669"/>
    <property type="project" value="UniProtKB-SubCell"/>
</dbReference>
<gene>
    <name evidence="6" type="primary">rnd</name>
    <name evidence="8" type="ORF">A3A87_00100</name>
</gene>
<dbReference type="EMBL" id="MFTC01000052">
    <property type="protein sequence ID" value="OGI51075.1"/>
    <property type="molecule type" value="Genomic_DNA"/>
</dbReference>
<dbReference type="Pfam" id="PF01612">
    <property type="entry name" value="DNA_pol_A_exo1"/>
    <property type="match status" value="1"/>
</dbReference>
<dbReference type="Pfam" id="PF00570">
    <property type="entry name" value="HRDC"/>
    <property type="match status" value="1"/>
</dbReference>
<dbReference type="GO" id="GO:0008408">
    <property type="term" value="F:3'-5' exonuclease activity"/>
    <property type="evidence" value="ECO:0007669"/>
    <property type="project" value="InterPro"/>
</dbReference>
<dbReference type="NCBIfam" id="TIGR01388">
    <property type="entry name" value="rnd"/>
    <property type="match status" value="1"/>
</dbReference>
<comment type="similarity">
    <text evidence="6">Belongs to the RNase D family.</text>
</comment>
<dbReference type="SMART" id="SM00474">
    <property type="entry name" value="35EXOc"/>
    <property type="match status" value="1"/>
</dbReference>
<dbReference type="Gene3D" id="3.30.420.10">
    <property type="entry name" value="Ribonuclease H-like superfamily/Ribonuclease H"/>
    <property type="match status" value="1"/>
</dbReference>
<evidence type="ECO:0000313" key="9">
    <source>
        <dbReference type="Proteomes" id="UP000179037"/>
    </source>
</evidence>
<accession>A0A1F6U125</accession>
<evidence type="ECO:0000256" key="1">
    <source>
        <dbReference type="ARBA" id="ARBA00022490"/>
    </source>
</evidence>
<comment type="cofactor">
    <cofactor evidence="6">
        <name>a divalent metal cation</name>
        <dbReference type="ChEBI" id="CHEBI:60240"/>
    </cofactor>
</comment>
<keyword evidence="5 6" id="KW-0269">Exonuclease</keyword>
<evidence type="ECO:0000256" key="2">
    <source>
        <dbReference type="ARBA" id="ARBA00022694"/>
    </source>
</evidence>
<dbReference type="PANTHER" id="PTHR47649">
    <property type="entry name" value="RIBONUCLEASE D"/>
    <property type="match status" value="1"/>
</dbReference>
<dbReference type="SUPFAM" id="SSF47819">
    <property type="entry name" value="HRDC-like"/>
    <property type="match status" value="2"/>
</dbReference>
<dbReference type="STRING" id="1817768.A3A87_00100"/>
<dbReference type="HAMAP" id="MF_01899">
    <property type="entry name" value="RNase_D"/>
    <property type="match status" value="1"/>
</dbReference>
<evidence type="ECO:0000256" key="6">
    <source>
        <dbReference type="HAMAP-Rule" id="MF_01899"/>
    </source>
</evidence>
<dbReference type="EC" id="3.1.13.5" evidence="6"/>
<name>A0A1F6U125_9PROT</name>
<dbReference type="InterPro" id="IPR010997">
    <property type="entry name" value="HRDC-like_sf"/>
</dbReference>
<dbReference type="CDD" id="cd06142">
    <property type="entry name" value="RNaseD_exo"/>
    <property type="match status" value="1"/>
</dbReference>